<evidence type="ECO:0000313" key="1">
    <source>
        <dbReference type="EMBL" id="KAF9076787.1"/>
    </source>
</evidence>
<gene>
    <name evidence="1" type="ORF">BDP27DRAFT_1312584</name>
</gene>
<dbReference type="EMBL" id="JADNRY010000005">
    <property type="protein sequence ID" value="KAF9076787.1"/>
    <property type="molecule type" value="Genomic_DNA"/>
</dbReference>
<keyword evidence="2" id="KW-1185">Reference proteome</keyword>
<organism evidence="1 2">
    <name type="scientific">Rhodocollybia butyracea</name>
    <dbReference type="NCBI Taxonomy" id="206335"/>
    <lineage>
        <taxon>Eukaryota</taxon>
        <taxon>Fungi</taxon>
        <taxon>Dikarya</taxon>
        <taxon>Basidiomycota</taxon>
        <taxon>Agaricomycotina</taxon>
        <taxon>Agaricomycetes</taxon>
        <taxon>Agaricomycetidae</taxon>
        <taxon>Agaricales</taxon>
        <taxon>Marasmiineae</taxon>
        <taxon>Omphalotaceae</taxon>
        <taxon>Rhodocollybia</taxon>
    </lineage>
</organism>
<name>A0A9P5UF12_9AGAR</name>
<sequence length="225" mass="23228">MFSGRPAGGGTRSAVYGSRAYGSGYPGSSGLGVAGRGFPFFFWPVVWGGAAVGTASYLYDHEYGLPSNSSRPGGIMMTAAFQSNSTSTIYRILADNTTVVDLISDIHSNCSSHLTSNSASSASSAIAYNSSAPDAPQPGQVVQYYRASSVALTLDGYNNSAVYSGTNTTADDPLPSGIDTTLLSCMNDTIGVSVPLVDAGSARWAAPSYGTIGLIWVVLYLANLL</sequence>
<dbReference type="Proteomes" id="UP000772434">
    <property type="component" value="Unassembled WGS sequence"/>
</dbReference>
<comment type="caution">
    <text evidence="1">The sequence shown here is derived from an EMBL/GenBank/DDBJ whole genome shotgun (WGS) entry which is preliminary data.</text>
</comment>
<dbReference type="OrthoDB" id="3365917at2759"/>
<protein>
    <submittedName>
        <fullName evidence="1">Uncharacterized protein</fullName>
    </submittedName>
</protein>
<evidence type="ECO:0000313" key="2">
    <source>
        <dbReference type="Proteomes" id="UP000772434"/>
    </source>
</evidence>
<reference evidence="1" key="1">
    <citation type="submission" date="2020-11" db="EMBL/GenBank/DDBJ databases">
        <authorList>
            <consortium name="DOE Joint Genome Institute"/>
            <person name="Ahrendt S."/>
            <person name="Riley R."/>
            <person name="Andreopoulos W."/>
            <person name="Labutti K."/>
            <person name="Pangilinan J."/>
            <person name="Ruiz-Duenas F.J."/>
            <person name="Barrasa J.M."/>
            <person name="Sanchez-Garcia M."/>
            <person name="Camarero S."/>
            <person name="Miyauchi S."/>
            <person name="Serrano A."/>
            <person name="Linde D."/>
            <person name="Babiker R."/>
            <person name="Drula E."/>
            <person name="Ayuso-Fernandez I."/>
            <person name="Pacheco R."/>
            <person name="Padilla G."/>
            <person name="Ferreira P."/>
            <person name="Barriuso J."/>
            <person name="Kellner H."/>
            <person name="Castanera R."/>
            <person name="Alfaro M."/>
            <person name="Ramirez L."/>
            <person name="Pisabarro A.G."/>
            <person name="Kuo A."/>
            <person name="Tritt A."/>
            <person name="Lipzen A."/>
            <person name="He G."/>
            <person name="Yan M."/>
            <person name="Ng V."/>
            <person name="Cullen D."/>
            <person name="Martin F."/>
            <person name="Rosso M.-N."/>
            <person name="Henrissat B."/>
            <person name="Hibbett D."/>
            <person name="Martinez A.T."/>
            <person name="Grigoriev I.V."/>
        </authorList>
    </citation>
    <scope>NUCLEOTIDE SEQUENCE</scope>
    <source>
        <strain evidence="1">AH 40177</strain>
    </source>
</reference>
<proteinExistence type="predicted"/>
<accession>A0A9P5UF12</accession>
<dbReference type="AlphaFoldDB" id="A0A9P5UF12"/>